<keyword evidence="1" id="KW-0175">Coiled coil</keyword>
<keyword evidence="2" id="KW-0812">Transmembrane</keyword>
<accession>A0AAW1MGZ1</accession>
<evidence type="ECO:0000256" key="2">
    <source>
        <dbReference type="SAM" id="Phobius"/>
    </source>
</evidence>
<protein>
    <submittedName>
        <fullName evidence="3">Uncharacterized protein</fullName>
    </submittedName>
</protein>
<name>A0AAW1MGZ1_POPJA</name>
<feature type="coiled-coil region" evidence="1">
    <location>
        <begin position="46"/>
        <end position="73"/>
    </location>
</feature>
<dbReference type="EMBL" id="JASPKY010000047">
    <property type="protein sequence ID" value="KAK9745581.1"/>
    <property type="molecule type" value="Genomic_DNA"/>
</dbReference>
<dbReference type="AlphaFoldDB" id="A0AAW1MGZ1"/>
<evidence type="ECO:0000313" key="3">
    <source>
        <dbReference type="EMBL" id="KAK9745581.1"/>
    </source>
</evidence>
<organism evidence="3 4">
    <name type="scientific">Popillia japonica</name>
    <name type="common">Japanese beetle</name>
    <dbReference type="NCBI Taxonomy" id="7064"/>
    <lineage>
        <taxon>Eukaryota</taxon>
        <taxon>Metazoa</taxon>
        <taxon>Ecdysozoa</taxon>
        <taxon>Arthropoda</taxon>
        <taxon>Hexapoda</taxon>
        <taxon>Insecta</taxon>
        <taxon>Pterygota</taxon>
        <taxon>Neoptera</taxon>
        <taxon>Endopterygota</taxon>
        <taxon>Coleoptera</taxon>
        <taxon>Polyphaga</taxon>
        <taxon>Scarabaeiformia</taxon>
        <taxon>Scarabaeidae</taxon>
        <taxon>Rutelinae</taxon>
        <taxon>Popillia</taxon>
    </lineage>
</organism>
<feature type="transmembrane region" description="Helical" evidence="2">
    <location>
        <begin position="189"/>
        <end position="211"/>
    </location>
</feature>
<dbReference type="Proteomes" id="UP001458880">
    <property type="component" value="Unassembled WGS sequence"/>
</dbReference>
<proteinExistence type="predicted"/>
<evidence type="ECO:0000256" key="1">
    <source>
        <dbReference type="SAM" id="Coils"/>
    </source>
</evidence>
<keyword evidence="2" id="KW-0472">Membrane</keyword>
<evidence type="ECO:0000313" key="4">
    <source>
        <dbReference type="Proteomes" id="UP001458880"/>
    </source>
</evidence>
<gene>
    <name evidence="3" type="ORF">QE152_g6810</name>
</gene>
<feature type="transmembrane region" description="Helical" evidence="2">
    <location>
        <begin position="161"/>
        <end position="183"/>
    </location>
</feature>
<sequence>MPADNIDRITRSSSEKDEALIQKIIERVLINPVFLEKLSSAIAEKIACQDKQIKVCEEKVVSLERKVEDLHSELECQQQYSRRNNLRIFGIPLTKDEDTGNVVTKMVKEKLNITLTANDIDWCHRLKQKVGEHPPIIIKFCRRTTRNTIFALKSKLKGSKIIILFMFNWILVHAYLSLVHILLETFHASMLLILPMICYPFLGTPYIAWLISMISFTDDLLSISWDSVYCMADINDKIEVFNNIVLNLFNIHTPLKTVTFKNQRTPWLTENVRELMASQLGCYCCVALTYYLS</sequence>
<keyword evidence="4" id="KW-1185">Reference proteome</keyword>
<reference evidence="3 4" key="1">
    <citation type="journal article" date="2024" name="BMC Genomics">
        <title>De novo assembly and annotation of Popillia japonica's genome with initial clues to its potential as an invasive pest.</title>
        <authorList>
            <person name="Cucini C."/>
            <person name="Boschi S."/>
            <person name="Funari R."/>
            <person name="Cardaioli E."/>
            <person name="Iannotti N."/>
            <person name="Marturano G."/>
            <person name="Paoli F."/>
            <person name="Bruttini M."/>
            <person name="Carapelli A."/>
            <person name="Frati F."/>
            <person name="Nardi F."/>
        </authorList>
    </citation>
    <scope>NUCLEOTIDE SEQUENCE [LARGE SCALE GENOMIC DNA]</scope>
    <source>
        <strain evidence="3">DMR45628</strain>
    </source>
</reference>
<comment type="caution">
    <text evidence="3">The sequence shown here is derived from an EMBL/GenBank/DDBJ whole genome shotgun (WGS) entry which is preliminary data.</text>
</comment>
<dbReference type="Gene3D" id="3.30.70.1820">
    <property type="entry name" value="L1 transposable element, RRM domain"/>
    <property type="match status" value="1"/>
</dbReference>
<keyword evidence="2" id="KW-1133">Transmembrane helix</keyword>